<evidence type="ECO:0000313" key="5">
    <source>
        <dbReference type="Proteomes" id="UP000014760"/>
    </source>
</evidence>
<proteinExistence type="predicted"/>
<dbReference type="PRINTS" id="PR01438">
    <property type="entry name" value="UNVRSLSTRESS"/>
</dbReference>
<dbReference type="EMBL" id="AMQN01001944">
    <property type="status" value="NOT_ANNOTATED_CDS"/>
    <property type="molecule type" value="Genomic_DNA"/>
</dbReference>
<evidence type="ECO:0000259" key="2">
    <source>
        <dbReference type="Pfam" id="PF00582"/>
    </source>
</evidence>
<feature type="region of interest" description="Disordered" evidence="1">
    <location>
        <begin position="1"/>
        <end position="50"/>
    </location>
</feature>
<evidence type="ECO:0000256" key="1">
    <source>
        <dbReference type="SAM" id="MobiDB-lite"/>
    </source>
</evidence>
<evidence type="ECO:0000313" key="4">
    <source>
        <dbReference type="EnsemblMetazoa" id="CapteP172559"/>
    </source>
</evidence>
<reference evidence="4" key="3">
    <citation type="submission" date="2015-06" db="UniProtKB">
        <authorList>
            <consortium name="EnsemblMetazoa"/>
        </authorList>
    </citation>
    <scope>IDENTIFICATION</scope>
</reference>
<dbReference type="EnsemblMetazoa" id="CapteT172559">
    <property type="protein sequence ID" value="CapteP172559"/>
    <property type="gene ID" value="CapteG172559"/>
</dbReference>
<reference evidence="5" key="1">
    <citation type="submission" date="2012-12" db="EMBL/GenBank/DDBJ databases">
        <authorList>
            <person name="Hellsten U."/>
            <person name="Grimwood J."/>
            <person name="Chapman J.A."/>
            <person name="Shapiro H."/>
            <person name="Aerts A."/>
            <person name="Otillar R.P."/>
            <person name="Terry A.Y."/>
            <person name="Boore J.L."/>
            <person name="Simakov O."/>
            <person name="Marletaz F."/>
            <person name="Cho S.-J."/>
            <person name="Edsinger-Gonzales E."/>
            <person name="Havlak P."/>
            <person name="Kuo D.-H."/>
            <person name="Larsson T."/>
            <person name="Lv J."/>
            <person name="Arendt D."/>
            <person name="Savage R."/>
            <person name="Osoegawa K."/>
            <person name="de Jong P."/>
            <person name="Lindberg D.R."/>
            <person name="Seaver E.C."/>
            <person name="Weisblat D.A."/>
            <person name="Putnam N.H."/>
            <person name="Grigoriev I.V."/>
            <person name="Rokhsar D.S."/>
        </authorList>
    </citation>
    <scope>NUCLEOTIDE SEQUENCE</scope>
    <source>
        <strain evidence="5">I ESC-2004</strain>
    </source>
</reference>
<dbReference type="InterPro" id="IPR006016">
    <property type="entry name" value="UspA"/>
</dbReference>
<protein>
    <recommendedName>
        <fullName evidence="2">UspA domain-containing protein</fullName>
    </recommendedName>
</protein>
<dbReference type="InterPro" id="IPR014729">
    <property type="entry name" value="Rossmann-like_a/b/a_fold"/>
</dbReference>
<feature type="domain" description="UspA" evidence="2">
    <location>
        <begin position="59"/>
        <end position="204"/>
    </location>
</feature>
<dbReference type="EMBL" id="AMQN01001943">
    <property type="status" value="NOT_ANNOTATED_CDS"/>
    <property type="molecule type" value="Genomic_DNA"/>
</dbReference>
<dbReference type="AlphaFoldDB" id="R7U759"/>
<dbReference type="STRING" id="283909.R7U759"/>
<evidence type="ECO:0000313" key="3">
    <source>
        <dbReference type="EMBL" id="ELT99511.1"/>
    </source>
</evidence>
<sequence length="223" mass="24347">MSEDTAALQTDDNNGEAAQPEADTDMATKKTQVEEVRDRATSVGSGPRSRSASFCAGRVVVLAIDASENAKNAFDYYIDNVFKPEDTLVLSHIPEAPKLPTFSFKSGIAPPVEEWKKVIDDMNLKTRKLEEDYEGTCITKKLRYKVRGEAYKNPGEGLCRIAEEEGASIIIMGTRGLNAVKRALLGSVSEYVCRHSGIPTLIVPGPGRKRTKSRSGSIPENPK</sequence>
<dbReference type="PANTHER" id="PTHR46989">
    <property type="entry name" value="USP DOMAIN-CONTAINING PROTEIN"/>
    <property type="match status" value="1"/>
</dbReference>
<reference evidence="3 5" key="2">
    <citation type="journal article" date="2013" name="Nature">
        <title>Insights into bilaterian evolution from three spiralian genomes.</title>
        <authorList>
            <person name="Simakov O."/>
            <person name="Marletaz F."/>
            <person name="Cho S.J."/>
            <person name="Edsinger-Gonzales E."/>
            <person name="Havlak P."/>
            <person name="Hellsten U."/>
            <person name="Kuo D.H."/>
            <person name="Larsson T."/>
            <person name="Lv J."/>
            <person name="Arendt D."/>
            <person name="Savage R."/>
            <person name="Osoegawa K."/>
            <person name="de Jong P."/>
            <person name="Grimwood J."/>
            <person name="Chapman J.A."/>
            <person name="Shapiro H."/>
            <person name="Aerts A."/>
            <person name="Otillar R.P."/>
            <person name="Terry A.Y."/>
            <person name="Boore J.L."/>
            <person name="Grigoriev I.V."/>
            <person name="Lindberg D.R."/>
            <person name="Seaver E.C."/>
            <person name="Weisblat D.A."/>
            <person name="Putnam N.H."/>
            <person name="Rokhsar D.S."/>
        </authorList>
    </citation>
    <scope>NUCLEOTIDE SEQUENCE</scope>
    <source>
        <strain evidence="3 5">I ESC-2004</strain>
    </source>
</reference>
<feature type="compositionally biased region" description="Polar residues" evidence="1">
    <location>
        <begin position="214"/>
        <end position="223"/>
    </location>
</feature>
<dbReference type="Gene3D" id="3.40.50.620">
    <property type="entry name" value="HUPs"/>
    <property type="match status" value="1"/>
</dbReference>
<dbReference type="InterPro" id="IPR006015">
    <property type="entry name" value="Universal_stress_UspA"/>
</dbReference>
<dbReference type="SUPFAM" id="SSF52402">
    <property type="entry name" value="Adenine nucleotide alpha hydrolases-like"/>
    <property type="match status" value="1"/>
</dbReference>
<keyword evidence="5" id="KW-1185">Reference proteome</keyword>
<accession>R7U759</accession>
<dbReference type="EMBL" id="KB306824">
    <property type="protein sequence ID" value="ELT99511.1"/>
    <property type="molecule type" value="Genomic_DNA"/>
</dbReference>
<gene>
    <name evidence="3" type="ORF">CAPTEDRAFT_172559</name>
</gene>
<dbReference type="Pfam" id="PF00582">
    <property type="entry name" value="Usp"/>
    <property type="match status" value="1"/>
</dbReference>
<dbReference type="OrthoDB" id="843225at2759"/>
<dbReference type="HOGENOM" id="CLU_049301_9_2_1"/>
<dbReference type="OMA" id="PVEEWGR"/>
<name>R7U759_CAPTE</name>
<organism evidence="3">
    <name type="scientific">Capitella teleta</name>
    <name type="common">Polychaete worm</name>
    <dbReference type="NCBI Taxonomy" id="283909"/>
    <lineage>
        <taxon>Eukaryota</taxon>
        <taxon>Metazoa</taxon>
        <taxon>Spiralia</taxon>
        <taxon>Lophotrochozoa</taxon>
        <taxon>Annelida</taxon>
        <taxon>Polychaeta</taxon>
        <taxon>Sedentaria</taxon>
        <taxon>Scolecida</taxon>
        <taxon>Capitellidae</taxon>
        <taxon>Capitella</taxon>
    </lineage>
</organism>
<feature type="region of interest" description="Disordered" evidence="1">
    <location>
        <begin position="203"/>
        <end position="223"/>
    </location>
</feature>
<dbReference type="CDD" id="cd23659">
    <property type="entry name" value="USP_At3g01520-like"/>
    <property type="match status" value="1"/>
</dbReference>
<feature type="compositionally biased region" description="Basic and acidic residues" evidence="1">
    <location>
        <begin position="26"/>
        <end position="40"/>
    </location>
</feature>
<dbReference type="Proteomes" id="UP000014760">
    <property type="component" value="Unassembled WGS sequence"/>
</dbReference>
<dbReference type="PANTHER" id="PTHR46989:SF3">
    <property type="entry name" value="USPA DOMAIN-CONTAINING PROTEIN"/>
    <property type="match status" value="1"/>
</dbReference>